<comment type="caution">
    <text evidence="4">The sequence shown here is derived from an EMBL/GenBank/DDBJ whole genome shotgun (WGS) entry which is preliminary data.</text>
</comment>
<comment type="similarity">
    <text evidence="1">Belongs to the PPR family. P subfamily.</text>
</comment>
<protein>
    <recommendedName>
        <fullName evidence="6">Pentatricopeptide repeat-containing protein</fullName>
    </recommendedName>
</protein>
<evidence type="ECO:0008006" key="6">
    <source>
        <dbReference type="Google" id="ProtNLM"/>
    </source>
</evidence>
<dbReference type="EMBL" id="PNBA02000007">
    <property type="protein sequence ID" value="KAG6418008.1"/>
    <property type="molecule type" value="Genomic_DNA"/>
</dbReference>
<name>A0A8X8XU50_SALSN</name>
<dbReference type="Proteomes" id="UP000298416">
    <property type="component" value="Unassembled WGS sequence"/>
</dbReference>
<reference evidence="4" key="2">
    <citation type="submission" date="2020-08" db="EMBL/GenBank/DDBJ databases">
        <title>Plant Genome Project.</title>
        <authorList>
            <person name="Zhang R.-G."/>
        </authorList>
    </citation>
    <scope>NUCLEOTIDE SEQUENCE</scope>
    <source>
        <strain evidence="4">Huo1</strain>
        <tissue evidence="4">Leaf</tissue>
    </source>
</reference>
<feature type="repeat" description="PPR" evidence="3">
    <location>
        <begin position="56"/>
        <end position="90"/>
    </location>
</feature>
<dbReference type="InterPro" id="IPR011990">
    <property type="entry name" value="TPR-like_helical_dom_sf"/>
</dbReference>
<evidence type="ECO:0000256" key="2">
    <source>
        <dbReference type="ARBA" id="ARBA00022737"/>
    </source>
</evidence>
<dbReference type="InterPro" id="IPR002885">
    <property type="entry name" value="PPR_rpt"/>
</dbReference>
<evidence type="ECO:0000313" key="5">
    <source>
        <dbReference type="Proteomes" id="UP000298416"/>
    </source>
</evidence>
<sequence length="400" mass="46433">MGLSFLRGCRVKGHCLIYILTTPWLMRCDDGEKLKGVLRDAKRLLGEMTSCGLRPSVITYYLLMDWYCCVGMLEKVLYLHDELKSSSLSPTVITCKVLAAGCSRSEDSFRVLELVVETEERAISPSKITYTILIDFSQCNNMDKALELLAQMKMICLVADVYTYSRLLAVNFFNLRHQMERMQSEYFWDFDDLCSKAAVKCQRATVVWRNTVQSNISLFMAAKHYPHEPNFSPFSIFVCSAQFFWRNLDHVDNWRWPQDRSNMINLMTVESLVSDLNLNFENYIVVNKRGGCDMTLYFKEVGRVWRRRDSRALVGFQHFLDQKDQTELEVLEAAKQLVHLRVKPEHLCDELRGREDLEEVLRERLKGFLVELCCETLLDIDGLDEECGLSSLDNCHFSSM</sequence>
<evidence type="ECO:0000313" key="4">
    <source>
        <dbReference type="EMBL" id="KAG6418008.1"/>
    </source>
</evidence>
<dbReference type="Gene3D" id="1.25.40.10">
    <property type="entry name" value="Tetratricopeptide repeat domain"/>
    <property type="match status" value="1"/>
</dbReference>
<dbReference type="PANTHER" id="PTHR47447:SF28">
    <property type="entry name" value="PENTACOTRIPEPTIDE-REPEAT REGION OF PRORP DOMAIN-CONTAINING PROTEIN"/>
    <property type="match status" value="1"/>
</dbReference>
<dbReference type="Pfam" id="PF13812">
    <property type="entry name" value="PPR_3"/>
    <property type="match status" value="1"/>
</dbReference>
<accession>A0A8X8XU50</accession>
<keyword evidence="2" id="KW-0677">Repeat</keyword>
<dbReference type="Pfam" id="PF01535">
    <property type="entry name" value="PPR"/>
    <property type="match status" value="1"/>
</dbReference>
<dbReference type="PROSITE" id="PS51375">
    <property type="entry name" value="PPR"/>
    <property type="match status" value="1"/>
</dbReference>
<reference evidence="4" key="1">
    <citation type="submission" date="2018-01" db="EMBL/GenBank/DDBJ databases">
        <authorList>
            <person name="Mao J.F."/>
        </authorList>
    </citation>
    <scope>NUCLEOTIDE SEQUENCE</scope>
    <source>
        <strain evidence="4">Huo1</strain>
        <tissue evidence="4">Leaf</tissue>
    </source>
</reference>
<dbReference type="NCBIfam" id="TIGR00756">
    <property type="entry name" value="PPR"/>
    <property type="match status" value="1"/>
</dbReference>
<dbReference type="AlphaFoldDB" id="A0A8X8XU50"/>
<dbReference type="PANTHER" id="PTHR47447">
    <property type="entry name" value="OS03G0856100 PROTEIN"/>
    <property type="match status" value="1"/>
</dbReference>
<proteinExistence type="inferred from homology"/>
<evidence type="ECO:0000256" key="3">
    <source>
        <dbReference type="PROSITE-ProRule" id="PRU00708"/>
    </source>
</evidence>
<organism evidence="4">
    <name type="scientific">Salvia splendens</name>
    <name type="common">Scarlet sage</name>
    <dbReference type="NCBI Taxonomy" id="180675"/>
    <lineage>
        <taxon>Eukaryota</taxon>
        <taxon>Viridiplantae</taxon>
        <taxon>Streptophyta</taxon>
        <taxon>Embryophyta</taxon>
        <taxon>Tracheophyta</taxon>
        <taxon>Spermatophyta</taxon>
        <taxon>Magnoliopsida</taxon>
        <taxon>eudicotyledons</taxon>
        <taxon>Gunneridae</taxon>
        <taxon>Pentapetalae</taxon>
        <taxon>asterids</taxon>
        <taxon>lamiids</taxon>
        <taxon>Lamiales</taxon>
        <taxon>Lamiaceae</taxon>
        <taxon>Nepetoideae</taxon>
        <taxon>Mentheae</taxon>
        <taxon>Salviinae</taxon>
        <taxon>Salvia</taxon>
        <taxon>Salvia subgen. Calosphace</taxon>
        <taxon>core Calosphace</taxon>
    </lineage>
</organism>
<keyword evidence="5" id="KW-1185">Reference proteome</keyword>
<gene>
    <name evidence="4" type="ORF">SASPL_120206</name>
</gene>
<evidence type="ECO:0000256" key="1">
    <source>
        <dbReference type="ARBA" id="ARBA00007626"/>
    </source>
</evidence>